<evidence type="ECO:0000259" key="1">
    <source>
        <dbReference type="Pfam" id="PF13022"/>
    </source>
</evidence>
<protein>
    <recommendedName>
        <fullName evidence="1">Homeodomain phBC6A51-type domain-containing protein</fullName>
    </recommendedName>
</protein>
<proteinExistence type="predicted"/>
<evidence type="ECO:0000313" key="2">
    <source>
        <dbReference type="EMBL" id="NSB17449.1"/>
    </source>
</evidence>
<name>A0AAE5LT03_CLOBE</name>
<dbReference type="Proteomes" id="UP000822184">
    <property type="component" value="Unassembled WGS sequence"/>
</dbReference>
<dbReference type="AlphaFoldDB" id="A0AAE5LT03"/>
<feature type="domain" description="Homeodomain phBC6A51-type" evidence="1">
    <location>
        <begin position="2"/>
        <end position="67"/>
    </location>
</feature>
<dbReference type="RefSeq" id="WP_077855450.1">
    <property type="nucleotide sequence ID" value="NZ_JABTDW010000001.1"/>
</dbReference>
<evidence type="ECO:0000313" key="3">
    <source>
        <dbReference type="Proteomes" id="UP000822184"/>
    </source>
</evidence>
<reference evidence="2" key="1">
    <citation type="submission" date="2020-06" db="EMBL/GenBank/DDBJ databases">
        <title>Genomic insights into acetone-butanol-ethanol (ABE) fermentation by sequencing solventogenic clostridia strains.</title>
        <authorList>
            <person name="Brown S."/>
        </authorList>
    </citation>
    <scope>NUCLEOTIDE SEQUENCE</scope>
    <source>
        <strain evidence="2">DJ123</strain>
    </source>
</reference>
<sequence length="151" mass="17382">MLKSNQLEAIDYLIAGTKTREEIAKCVGTSDRTLYRWLDNEEFKAEWHKRAEEYKSKVRTEVSDRMFSKLGMVMDNIVDLANNSTSEKIKLDANIFIWESQLGKATTRIEQNITDTKDKDNNIDIDSMINELDNSNDTDNVINIGDIKEAK</sequence>
<dbReference type="Gene3D" id="1.10.10.60">
    <property type="entry name" value="Homeodomain-like"/>
    <property type="match status" value="1"/>
</dbReference>
<organism evidence="2 3">
    <name type="scientific">Clostridium beijerinckii</name>
    <name type="common">Clostridium MP</name>
    <dbReference type="NCBI Taxonomy" id="1520"/>
    <lineage>
        <taxon>Bacteria</taxon>
        <taxon>Bacillati</taxon>
        <taxon>Bacillota</taxon>
        <taxon>Clostridia</taxon>
        <taxon>Eubacteriales</taxon>
        <taxon>Clostridiaceae</taxon>
        <taxon>Clostridium</taxon>
    </lineage>
</organism>
<comment type="caution">
    <text evidence="2">The sequence shown here is derived from an EMBL/GenBank/DDBJ whole genome shotgun (WGS) entry which is preliminary data.</text>
</comment>
<gene>
    <name evidence="2" type="ORF">BCD95_005708</name>
</gene>
<dbReference type="InterPro" id="IPR024978">
    <property type="entry name" value="Homeodomain_phBC6A51-type"/>
</dbReference>
<dbReference type="EMBL" id="JABTDW010000001">
    <property type="protein sequence ID" value="NSB17449.1"/>
    <property type="molecule type" value="Genomic_DNA"/>
</dbReference>
<accession>A0AAE5LT03</accession>
<dbReference type="Pfam" id="PF13022">
    <property type="entry name" value="HTH_Tnp_1_2"/>
    <property type="match status" value="1"/>
</dbReference>